<evidence type="ECO:0000313" key="2">
    <source>
        <dbReference type="Proteomes" id="UP000092993"/>
    </source>
</evidence>
<organism evidence="1 2">
    <name type="scientific">Grifola frondosa</name>
    <name type="common">Maitake</name>
    <name type="synonym">Polyporus frondosus</name>
    <dbReference type="NCBI Taxonomy" id="5627"/>
    <lineage>
        <taxon>Eukaryota</taxon>
        <taxon>Fungi</taxon>
        <taxon>Dikarya</taxon>
        <taxon>Basidiomycota</taxon>
        <taxon>Agaricomycotina</taxon>
        <taxon>Agaricomycetes</taxon>
        <taxon>Polyporales</taxon>
        <taxon>Grifolaceae</taxon>
        <taxon>Grifola</taxon>
    </lineage>
</organism>
<accession>A0A1C7LTX1</accession>
<dbReference type="Proteomes" id="UP000092993">
    <property type="component" value="Unassembled WGS sequence"/>
</dbReference>
<proteinExistence type="predicted"/>
<name>A0A1C7LTX1_GRIFR</name>
<protein>
    <submittedName>
        <fullName evidence="1">Uncharacterized protein</fullName>
    </submittedName>
</protein>
<dbReference type="AlphaFoldDB" id="A0A1C7LTX1"/>
<gene>
    <name evidence="1" type="ORF">A0H81_12045</name>
</gene>
<keyword evidence="2" id="KW-1185">Reference proteome</keyword>
<dbReference type="STRING" id="5627.A0A1C7LTX1"/>
<reference evidence="1 2" key="1">
    <citation type="submission" date="2016-03" db="EMBL/GenBank/DDBJ databases">
        <title>Whole genome sequencing of Grifola frondosa 9006-11.</title>
        <authorList>
            <person name="Min B."/>
            <person name="Park H."/>
            <person name="Kim J.-G."/>
            <person name="Cho H."/>
            <person name="Oh Y.-L."/>
            <person name="Kong W.-S."/>
            <person name="Choi I.-G."/>
        </authorList>
    </citation>
    <scope>NUCLEOTIDE SEQUENCE [LARGE SCALE GENOMIC DNA]</scope>
    <source>
        <strain evidence="1 2">9006-11</strain>
    </source>
</reference>
<dbReference type="OrthoDB" id="3247418at2759"/>
<evidence type="ECO:0000313" key="1">
    <source>
        <dbReference type="EMBL" id="OBZ68265.1"/>
    </source>
</evidence>
<comment type="caution">
    <text evidence="1">The sequence shown here is derived from an EMBL/GenBank/DDBJ whole genome shotgun (WGS) entry which is preliminary data.</text>
</comment>
<dbReference type="EMBL" id="LUGG01000022">
    <property type="protein sequence ID" value="OBZ68265.1"/>
    <property type="molecule type" value="Genomic_DNA"/>
</dbReference>
<dbReference type="OMA" id="MEEMQIV"/>
<sequence>MTCPLLPPSLRYKPENIYLHSITSSPREPFLEEANHFLTPLVNSLVPAWRSGVWYSRTYNYPRGRLARSALACLVTDLPGARKVTGMAGHMAKLFCSFCWLNKDNIDDLNWKGWKRRAYGSILAPNTSAVTDGRPGELTIVQAGILWRDAPSKKKRKQIFSLYGARYSVLTELEYFVLRNLSTLLGMDLPHDADGEEEELQDLTSSKLTARARKILDAEPTAKRLGNFTKPVLRFLCQERKVESATWGSTKKLKKRTLIDALLLSPTTGKGCDASRMQATDDHMHAMYWDRSTLMIGEELIEECTDTVQGVPNADVDLILTKKDVEAIQMDITRTTRPTIHTQPPPKIGTKAQGKLKADEWRSLMEFDLPVTLVHLWWKSTQHHVPRDGNALGKFPSYIVKARGRIHHEYAPLSRRPPQFISTGQIDAQSSQCPPSPRILLQIWAGAWLVDVSV</sequence>